<proteinExistence type="predicted"/>
<evidence type="ECO:0000313" key="1">
    <source>
        <dbReference type="EMBL" id="AND40773.1"/>
    </source>
</evidence>
<sequence>MNPYEITSMIIDDEFDGEEYVTTEFLQENNTFSITFKKADLEVINAWVFNDGSSIPANLSEEMIESIRNSVKKRIGRK</sequence>
<dbReference type="Proteomes" id="UP000077856">
    <property type="component" value="Chromosome"/>
</dbReference>
<gene>
    <name evidence="1" type="ORF">A361_16980</name>
</gene>
<dbReference type="STRING" id="1196031.A361_16980"/>
<dbReference type="RefSeq" id="WP_019382710.1">
    <property type="nucleotide sequence ID" value="NZ_CP015506.1"/>
</dbReference>
<evidence type="ECO:0000313" key="2">
    <source>
        <dbReference type="Proteomes" id="UP000077856"/>
    </source>
</evidence>
<protein>
    <submittedName>
        <fullName evidence="1">Uncharacterized protein</fullName>
    </submittedName>
</protein>
<dbReference type="KEGG" id="bon:A361_16980"/>
<dbReference type="EMBL" id="CP015506">
    <property type="protein sequence ID" value="AND40773.1"/>
    <property type="molecule type" value="Genomic_DNA"/>
</dbReference>
<organism evidence="1 2">
    <name type="scientific">Cytobacillus oceanisediminis 2691</name>
    <dbReference type="NCBI Taxonomy" id="1196031"/>
    <lineage>
        <taxon>Bacteria</taxon>
        <taxon>Bacillati</taxon>
        <taxon>Bacillota</taxon>
        <taxon>Bacilli</taxon>
        <taxon>Bacillales</taxon>
        <taxon>Bacillaceae</taxon>
        <taxon>Cytobacillus</taxon>
    </lineage>
</organism>
<accession>A0A160MDI4</accession>
<reference evidence="1 2" key="1">
    <citation type="submission" date="2016-04" db="EMBL/GenBank/DDBJ databases">
        <title>Complete genome sequence of Bacillus oceanisediminis strain 2691.</title>
        <authorList>
            <person name="Jeong H."/>
            <person name="Kim H.J."/>
            <person name="Lee D.-W."/>
        </authorList>
    </citation>
    <scope>NUCLEOTIDE SEQUENCE [LARGE SCALE GENOMIC DNA]</scope>
    <source>
        <strain evidence="1 2">2691</strain>
    </source>
</reference>
<dbReference type="AlphaFoldDB" id="A0A160MDI4"/>
<dbReference type="eggNOG" id="ENOG5030D6H">
    <property type="taxonomic scope" value="Bacteria"/>
</dbReference>
<name>A0A160MDI4_9BACI</name>